<keyword evidence="1" id="KW-0812">Transmembrane</keyword>
<feature type="transmembrane region" description="Helical" evidence="1">
    <location>
        <begin position="127"/>
        <end position="147"/>
    </location>
</feature>
<dbReference type="Pfam" id="PF09990">
    <property type="entry name" value="DUF2231"/>
    <property type="match status" value="1"/>
</dbReference>
<reference evidence="4" key="1">
    <citation type="journal article" date="2019" name="Int. J. Syst. Evol. Microbiol.">
        <title>The Global Catalogue of Microorganisms (GCM) 10K type strain sequencing project: providing services to taxonomists for standard genome sequencing and annotation.</title>
        <authorList>
            <consortium name="The Broad Institute Genomics Platform"/>
            <consortium name="The Broad Institute Genome Sequencing Center for Infectious Disease"/>
            <person name="Wu L."/>
            <person name="Ma J."/>
        </authorList>
    </citation>
    <scope>NUCLEOTIDE SEQUENCE [LARGE SCALE GENOMIC DNA]</scope>
    <source>
        <strain evidence="4">JCM 18959</strain>
    </source>
</reference>
<protein>
    <submittedName>
        <fullName evidence="3">DUF2231 domain-containing protein</fullName>
    </submittedName>
</protein>
<keyword evidence="1" id="KW-0472">Membrane</keyword>
<evidence type="ECO:0000256" key="1">
    <source>
        <dbReference type="SAM" id="Phobius"/>
    </source>
</evidence>
<evidence type="ECO:0000313" key="3">
    <source>
        <dbReference type="EMBL" id="GAA5100405.1"/>
    </source>
</evidence>
<keyword evidence="1" id="KW-1133">Transmembrane helix</keyword>
<dbReference type="Proteomes" id="UP001501407">
    <property type="component" value="Unassembled WGS sequence"/>
</dbReference>
<feature type="domain" description="DUF2231" evidence="2">
    <location>
        <begin position="22"/>
        <end position="159"/>
    </location>
</feature>
<proteinExistence type="predicted"/>
<sequence>MSQNSPQQRAKQPRSALAGPYGHPFHPILVTIPIGAWVASLVFDIIGLVSDDPAPYVQGAWILIVIGLIGAVLAAIWGFLDYVQLARGTAARRTATIHMVLNLSVTVLFVINLLVRLSADDHDEVSIIGFILSIVGLAALGVSGWLGGKLAYHYGVRVADERTQLDGFR</sequence>
<dbReference type="InterPro" id="IPR019251">
    <property type="entry name" value="DUF2231_TM"/>
</dbReference>
<gene>
    <name evidence="3" type="ORF">GCM10025760_37700</name>
</gene>
<feature type="transmembrane region" description="Helical" evidence="1">
    <location>
        <begin position="61"/>
        <end position="83"/>
    </location>
</feature>
<organism evidence="3 4">
    <name type="scientific">Microbacterium yannicii</name>
    <dbReference type="NCBI Taxonomy" id="671622"/>
    <lineage>
        <taxon>Bacteria</taxon>
        <taxon>Bacillati</taxon>
        <taxon>Actinomycetota</taxon>
        <taxon>Actinomycetes</taxon>
        <taxon>Micrococcales</taxon>
        <taxon>Microbacteriaceae</taxon>
        <taxon>Microbacterium</taxon>
    </lineage>
</organism>
<keyword evidence="4" id="KW-1185">Reference proteome</keyword>
<dbReference type="EMBL" id="BAABKZ010000005">
    <property type="protein sequence ID" value="GAA5100405.1"/>
    <property type="molecule type" value="Genomic_DNA"/>
</dbReference>
<comment type="caution">
    <text evidence="3">The sequence shown here is derived from an EMBL/GenBank/DDBJ whole genome shotgun (WGS) entry which is preliminary data.</text>
</comment>
<name>A0ABP9MRA3_9MICO</name>
<evidence type="ECO:0000313" key="4">
    <source>
        <dbReference type="Proteomes" id="UP001501407"/>
    </source>
</evidence>
<dbReference type="RefSeq" id="WP_194415095.1">
    <property type="nucleotide sequence ID" value="NZ_BAABKZ010000005.1"/>
</dbReference>
<feature type="transmembrane region" description="Helical" evidence="1">
    <location>
        <begin position="28"/>
        <end position="49"/>
    </location>
</feature>
<evidence type="ECO:0000259" key="2">
    <source>
        <dbReference type="Pfam" id="PF09990"/>
    </source>
</evidence>
<feature type="transmembrane region" description="Helical" evidence="1">
    <location>
        <begin position="95"/>
        <end position="115"/>
    </location>
</feature>
<accession>A0ABP9MRA3</accession>